<dbReference type="InterPro" id="IPR010280">
    <property type="entry name" value="U5_MeTrfase_fam"/>
</dbReference>
<feature type="binding site" evidence="4">
    <location>
        <position position="354"/>
    </location>
    <ligand>
        <name>S-adenosyl-L-methionine</name>
        <dbReference type="ChEBI" id="CHEBI:59789"/>
    </ligand>
</feature>
<dbReference type="NCBIfam" id="TIGR00479">
    <property type="entry name" value="rumA"/>
    <property type="match status" value="1"/>
</dbReference>
<gene>
    <name evidence="7" type="ORF">SAMN05444145_104108</name>
</gene>
<evidence type="ECO:0000256" key="4">
    <source>
        <dbReference type="PROSITE-ProRule" id="PRU01024"/>
    </source>
</evidence>
<keyword evidence="1 4" id="KW-0489">Methyltransferase</keyword>
<feature type="active site" evidence="5">
    <location>
        <position position="430"/>
    </location>
</feature>
<evidence type="ECO:0000313" key="8">
    <source>
        <dbReference type="Proteomes" id="UP000183253"/>
    </source>
</evidence>
<evidence type="ECO:0000256" key="5">
    <source>
        <dbReference type="PROSITE-ProRule" id="PRU10015"/>
    </source>
</evidence>
<comment type="similarity">
    <text evidence="4">Belongs to the class I-like SAM-binding methyltransferase superfamily. RNA M5U methyltransferase family.</text>
</comment>
<evidence type="ECO:0000256" key="1">
    <source>
        <dbReference type="ARBA" id="ARBA00022603"/>
    </source>
</evidence>
<keyword evidence="8" id="KW-1185">Reference proteome</keyword>
<dbReference type="GO" id="GO:0070475">
    <property type="term" value="P:rRNA base methylation"/>
    <property type="evidence" value="ECO:0007669"/>
    <property type="project" value="TreeGrafter"/>
</dbReference>
<organism evidence="7 8">
    <name type="scientific">Alistipes timonensis JC136</name>
    <dbReference type="NCBI Taxonomy" id="1033731"/>
    <lineage>
        <taxon>Bacteria</taxon>
        <taxon>Pseudomonadati</taxon>
        <taxon>Bacteroidota</taxon>
        <taxon>Bacteroidia</taxon>
        <taxon>Bacteroidales</taxon>
        <taxon>Rikenellaceae</taxon>
        <taxon>Alistipes</taxon>
    </lineage>
</organism>
<dbReference type="Gene3D" id="2.40.50.1070">
    <property type="match status" value="1"/>
</dbReference>
<dbReference type="CDD" id="cd02440">
    <property type="entry name" value="AdoMet_MTases"/>
    <property type="match status" value="1"/>
</dbReference>
<dbReference type="SUPFAM" id="SSF50249">
    <property type="entry name" value="Nucleic acid-binding proteins"/>
    <property type="match status" value="1"/>
</dbReference>
<dbReference type="InterPro" id="IPR030390">
    <property type="entry name" value="MeTrfase_TrmA_AS"/>
</dbReference>
<feature type="binding site" evidence="4">
    <location>
        <position position="304"/>
    </location>
    <ligand>
        <name>S-adenosyl-L-methionine</name>
        <dbReference type="ChEBI" id="CHEBI:59789"/>
    </ligand>
</feature>
<dbReference type="EMBL" id="FNRI01000004">
    <property type="protein sequence ID" value="SEA53549.1"/>
    <property type="molecule type" value="Genomic_DNA"/>
</dbReference>
<dbReference type="PROSITE" id="PS50926">
    <property type="entry name" value="TRAM"/>
    <property type="match status" value="1"/>
</dbReference>
<dbReference type="InterPro" id="IPR002792">
    <property type="entry name" value="TRAM_dom"/>
</dbReference>
<proteinExistence type="inferred from homology"/>
<keyword evidence="3 4" id="KW-0949">S-adenosyl-L-methionine</keyword>
<feature type="active site" description="Nucleophile" evidence="4">
    <location>
        <position position="430"/>
    </location>
</feature>
<evidence type="ECO:0000256" key="2">
    <source>
        <dbReference type="ARBA" id="ARBA00022679"/>
    </source>
</evidence>
<dbReference type="Gene3D" id="3.40.50.150">
    <property type="entry name" value="Vaccinia Virus protein VP39"/>
    <property type="match status" value="1"/>
</dbReference>
<dbReference type="InterPro" id="IPR030391">
    <property type="entry name" value="MeTrfase_TrmA_CS"/>
</dbReference>
<feature type="binding site" evidence="4">
    <location>
        <position position="333"/>
    </location>
    <ligand>
        <name>S-adenosyl-L-methionine</name>
        <dbReference type="ChEBI" id="CHEBI:59789"/>
    </ligand>
</feature>
<dbReference type="PANTHER" id="PTHR11061">
    <property type="entry name" value="RNA M5U METHYLTRANSFERASE"/>
    <property type="match status" value="1"/>
</dbReference>
<name>A0A1H4BZN5_9BACT</name>
<dbReference type="Proteomes" id="UP000183253">
    <property type="component" value="Unassembled WGS sequence"/>
</dbReference>
<dbReference type="SUPFAM" id="SSF53335">
    <property type="entry name" value="S-adenosyl-L-methionine-dependent methyltransferases"/>
    <property type="match status" value="1"/>
</dbReference>
<dbReference type="GO" id="GO:0070041">
    <property type="term" value="F:rRNA (uridine-C5-)-methyltransferase activity"/>
    <property type="evidence" value="ECO:0007669"/>
    <property type="project" value="TreeGrafter"/>
</dbReference>
<dbReference type="PROSITE" id="PS01230">
    <property type="entry name" value="TRMA_1"/>
    <property type="match status" value="1"/>
</dbReference>
<dbReference type="Pfam" id="PF01938">
    <property type="entry name" value="TRAM"/>
    <property type="match status" value="1"/>
</dbReference>
<dbReference type="PROSITE" id="PS01231">
    <property type="entry name" value="TRMA_2"/>
    <property type="match status" value="1"/>
</dbReference>
<dbReference type="STRING" id="1033731.SAMN05444145_104108"/>
<evidence type="ECO:0000259" key="6">
    <source>
        <dbReference type="PROSITE" id="PS50926"/>
    </source>
</evidence>
<reference evidence="7 8" key="1">
    <citation type="submission" date="2016-10" db="EMBL/GenBank/DDBJ databases">
        <authorList>
            <person name="de Groot N.N."/>
        </authorList>
    </citation>
    <scope>NUCLEOTIDE SEQUENCE [LARGE SCALE GENOMIC DNA]</scope>
    <source>
        <strain evidence="7 8">DSM 25383</strain>
    </source>
</reference>
<dbReference type="Gene3D" id="2.40.50.140">
    <property type="entry name" value="Nucleic acid-binding proteins"/>
    <property type="match status" value="1"/>
</dbReference>
<dbReference type="PANTHER" id="PTHR11061:SF30">
    <property type="entry name" value="TRNA (URACIL(54)-C(5))-METHYLTRANSFERASE"/>
    <property type="match status" value="1"/>
</dbReference>
<evidence type="ECO:0000256" key="3">
    <source>
        <dbReference type="ARBA" id="ARBA00022691"/>
    </source>
</evidence>
<dbReference type="PROSITE" id="PS51687">
    <property type="entry name" value="SAM_MT_RNA_M5U"/>
    <property type="match status" value="1"/>
</dbReference>
<dbReference type="InterPro" id="IPR029063">
    <property type="entry name" value="SAM-dependent_MTases_sf"/>
</dbReference>
<feature type="domain" description="TRAM" evidence="6">
    <location>
        <begin position="6"/>
        <end position="66"/>
    </location>
</feature>
<dbReference type="FunFam" id="3.40.50.150:FF:000009">
    <property type="entry name" value="23S rRNA (Uracil(1939)-C(5))-methyltransferase RlmD"/>
    <property type="match status" value="1"/>
</dbReference>
<dbReference type="AlphaFoldDB" id="A0A1H4BZN5"/>
<dbReference type="Pfam" id="PF05958">
    <property type="entry name" value="tRNA_U5-meth_tr"/>
    <property type="match status" value="1"/>
</dbReference>
<protein>
    <submittedName>
        <fullName evidence="7">23S rRNA m(5)U-1939 methyltransferase</fullName>
    </submittedName>
</protein>
<dbReference type="InterPro" id="IPR012340">
    <property type="entry name" value="NA-bd_OB-fold"/>
</dbReference>
<feature type="binding site" evidence="4">
    <location>
        <position position="403"/>
    </location>
    <ligand>
        <name>S-adenosyl-L-methionine</name>
        <dbReference type="ChEBI" id="CHEBI:59789"/>
    </ligand>
</feature>
<sequence length="472" mass="53259">MARMARKKANYPLIEGLEITTLAAEGKAMGRWNDVVVFVPMTVPGDVVDVQIRSKRRRFMEGFVVNYVKKSPLRSEPFCEHFGVCGGCKWQNLPYDEQLRFKTEQVRDQLTRIGKVELPEIAPCFGSAQTRFYRNKLEFTFADRRWLTREEIETAGDIGDAPAVGFHIPSMFDKVLDIRKCWLQPDPSNGIRTEARRFCIENGYTFHNARSHEGLMRNMIVRTASTGEVMVIVVFNSDDRPRITALLDHLAEAFPEITSLFYIVNTKFNDSVGDLDPVCYRGKDHIIEEMEGLRFKVGPKSFYQTNSAQAYELYKVARDFADLKPGDVLYDLYTGTGTIANFCAARCGRVVGIEYVPEAIADAKINSELNGIGNTRFYAGDMKAVLDDDFVAANGRPDVVILDPPRAGVDEPVIGVILRAAPRRIVYVSCNPATQARDLALLDADYRVEAVQPVDMFPHTHHVENVVKLVRR</sequence>
<evidence type="ECO:0000313" key="7">
    <source>
        <dbReference type="EMBL" id="SEA53549.1"/>
    </source>
</evidence>
<keyword evidence="2 4" id="KW-0808">Transferase</keyword>
<accession>A0A1H4BZN5</accession>